<dbReference type="Proteomes" id="UP000053105">
    <property type="component" value="Unassembled WGS sequence"/>
</dbReference>
<dbReference type="Gene3D" id="1.10.230.10">
    <property type="entry name" value="Cytochrome P450-Terp, domain 2"/>
    <property type="match status" value="1"/>
</dbReference>
<evidence type="ECO:0000313" key="2">
    <source>
        <dbReference type="Proteomes" id="UP000053105"/>
    </source>
</evidence>
<dbReference type="STRING" id="166423.A0A0N0U6B6"/>
<dbReference type="PANTHER" id="PTHR11739">
    <property type="entry name" value="CITRATE SYNTHASE"/>
    <property type="match status" value="1"/>
</dbReference>
<dbReference type="GO" id="GO:0005759">
    <property type="term" value="C:mitochondrial matrix"/>
    <property type="evidence" value="ECO:0007669"/>
    <property type="project" value="TreeGrafter"/>
</dbReference>
<organism evidence="1 2">
    <name type="scientific">Melipona quadrifasciata</name>
    <dbReference type="NCBI Taxonomy" id="166423"/>
    <lineage>
        <taxon>Eukaryota</taxon>
        <taxon>Metazoa</taxon>
        <taxon>Ecdysozoa</taxon>
        <taxon>Arthropoda</taxon>
        <taxon>Hexapoda</taxon>
        <taxon>Insecta</taxon>
        <taxon>Pterygota</taxon>
        <taxon>Neoptera</taxon>
        <taxon>Endopterygota</taxon>
        <taxon>Hymenoptera</taxon>
        <taxon>Apocrita</taxon>
        <taxon>Aculeata</taxon>
        <taxon>Apoidea</taxon>
        <taxon>Anthophila</taxon>
        <taxon>Apidae</taxon>
        <taxon>Melipona</taxon>
    </lineage>
</organism>
<proteinExistence type="predicted"/>
<gene>
    <name evidence="1" type="ORF">WN51_11689</name>
</gene>
<dbReference type="AlphaFoldDB" id="A0A0N0U6B6"/>
<accession>A0A0N0U6B6</accession>
<dbReference type="InterPro" id="IPR016143">
    <property type="entry name" value="Citrate_synth-like_sm_a-sub"/>
</dbReference>
<dbReference type="InterPro" id="IPR016142">
    <property type="entry name" value="Citrate_synth-like_lrg_a-sub"/>
</dbReference>
<dbReference type="GO" id="GO:0006099">
    <property type="term" value="P:tricarboxylic acid cycle"/>
    <property type="evidence" value="ECO:0007669"/>
    <property type="project" value="TreeGrafter"/>
</dbReference>
<dbReference type="SUPFAM" id="SSF48256">
    <property type="entry name" value="Citrate synthase"/>
    <property type="match status" value="1"/>
</dbReference>
<protein>
    <submittedName>
        <fullName evidence="1">Putative citrate synthase, mitochondrial</fullName>
    </submittedName>
</protein>
<dbReference type="PANTHER" id="PTHR11739:SF8">
    <property type="entry name" value="CITRATE SYNTHASE, MITOCHONDRIAL"/>
    <property type="match status" value="1"/>
</dbReference>
<keyword evidence="2" id="KW-1185">Reference proteome</keyword>
<dbReference type="GO" id="GO:0046912">
    <property type="term" value="F:acyltransferase activity, acyl groups converted into alkyl on transfer"/>
    <property type="evidence" value="ECO:0007669"/>
    <property type="project" value="InterPro"/>
</dbReference>
<dbReference type="GO" id="GO:0005975">
    <property type="term" value="P:carbohydrate metabolic process"/>
    <property type="evidence" value="ECO:0007669"/>
    <property type="project" value="TreeGrafter"/>
</dbReference>
<dbReference type="Pfam" id="PF00285">
    <property type="entry name" value="Citrate_synt"/>
    <property type="match status" value="1"/>
</dbReference>
<dbReference type="InterPro" id="IPR002020">
    <property type="entry name" value="Citrate_synthase"/>
</dbReference>
<sequence>MFQISKGLRFPSVRIVILKNMKNYSDINFHGQRHVLTVGIDLPMYEVSTTRGTPSTSINLKEALCEKIPIHYDLVRNIRQQHGSSVISRITVENIYQGLRGVNTMVRETSEIDPKYGIKYRGLTIPEVITLLPREGKSPSAEAVFWLLLTGDIPTQEQTASLIADWSIRREKRKDWWSGPGGGIVGSILQTLPKTTSPLGKLSVALTAFDSGKHITEALKHNALSYTHWEYMYEDSMELLATLPAIVGLIAKGELKNLKEEKGDWVQFLSECLCNAFDISKNNKKSLMDFLRLYIVLNADENGGIPGVHITEILGASQSYVNQALAAGALAYVDEPKNGTVSECMEFQRGIQRIFGQELKEEKLRNYIATLIRRDKLTGYKEAEFCDPKYIALENYAREYLPNDSGVQLSQTITNILTTMMKSTKGKKIHPEQTAIVAPIFQFYGLRDMEFNQVLLCMSRALGAVASIIWARAVNASIEQPTSKCTYTYLNSIQRTGGKHKRGKHTKSIQK</sequence>
<dbReference type="Gene3D" id="1.10.580.10">
    <property type="entry name" value="Citrate Synthase, domain 1"/>
    <property type="match status" value="1"/>
</dbReference>
<name>A0A0N0U6B6_9HYME</name>
<dbReference type="OrthoDB" id="7677364at2759"/>
<reference evidence="1 2" key="1">
    <citation type="submission" date="2015-07" db="EMBL/GenBank/DDBJ databases">
        <title>The genome of Melipona quadrifasciata.</title>
        <authorList>
            <person name="Pan H."/>
            <person name="Kapheim K."/>
        </authorList>
    </citation>
    <scope>NUCLEOTIDE SEQUENCE [LARGE SCALE GENOMIC DNA]</scope>
    <source>
        <strain evidence="1">0111107301</strain>
        <tissue evidence="1">Whole body</tissue>
    </source>
</reference>
<dbReference type="EMBL" id="KQ435750">
    <property type="protein sequence ID" value="KOX76358.1"/>
    <property type="molecule type" value="Genomic_DNA"/>
</dbReference>
<evidence type="ECO:0000313" key="1">
    <source>
        <dbReference type="EMBL" id="KOX76358.1"/>
    </source>
</evidence>
<dbReference type="InterPro" id="IPR036969">
    <property type="entry name" value="Citrate_synthase_sf"/>
</dbReference>